<gene>
    <name evidence="1" type="ORF">FWK35_00010638</name>
</gene>
<keyword evidence="2" id="KW-1185">Reference proteome</keyword>
<evidence type="ECO:0000313" key="2">
    <source>
        <dbReference type="Proteomes" id="UP000478052"/>
    </source>
</evidence>
<sequence>MSDCNMLNGSTSYTPKTTKKYWIHLLNRQRDEEDLFGNFYIIGNYASSFFFNKTAYNMRHPICVDQSCHMRNSCAPV</sequence>
<dbReference type="EMBL" id="VUJU01002052">
    <property type="protein sequence ID" value="KAF0762761.1"/>
    <property type="molecule type" value="Genomic_DNA"/>
</dbReference>
<organism evidence="1 2">
    <name type="scientific">Aphis craccivora</name>
    <name type="common">Cowpea aphid</name>
    <dbReference type="NCBI Taxonomy" id="307492"/>
    <lineage>
        <taxon>Eukaryota</taxon>
        <taxon>Metazoa</taxon>
        <taxon>Ecdysozoa</taxon>
        <taxon>Arthropoda</taxon>
        <taxon>Hexapoda</taxon>
        <taxon>Insecta</taxon>
        <taxon>Pterygota</taxon>
        <taxon>Neoptera</taxon>
        <taxon>Paraneoptera</taxon>
        <taxon>Hemiptera</taxon>
        <taxon>Sternorrhyncha</taxon>
        <taxon>Aphidomorpha</taxon>
        <taxon>Aphidoidea</taxon>
        <taxon>Aphididae</taxon>
        <taxon>Aphidini</taxon>
        <taxon>Aphis</taxon>
        <taxon>Aphis</taxon>
    </lineage>
</organism>
<proteinExistence type="predicted"/>
<dbReference type="AlphaFoldDB" id="A0A6G0YXW0"/>
<comment type="caution">
    <text evidence="1">The sequence shown here is derived from an EMBL/GenBank/DDBJ whole genome shotgun (WGS) entry which is preliminary data.</text>
</comment>
<reference evidence="1 2" key="1">
    <citation type="submission" date="2019-08" db="EMBL/GenBank/DDBJ databases">
        <title>Whole genome of Aphis craccivora.</title>
        <authorList>
            <person name="Voronova N.V."/>
            <person name="Shulinski R.S."/>
            <person name="Bandarenka Y.V."/>
            <person name="Zhorov D.G."/>
            <person name="Warner D."/>
        </authorList>
    </citation>
    <scope>NUCLEOTIDE SEQUENCE [LARGE SCALE GENOMIC DNA]</scope>
    <source>
        <strain evidence="1">180601</strain>
        <tissue evidence="1">Whole Body</tissue>
    </source>
</reference>
<name>A0A6G0YXW0_APHCR</name>
<accession>A0A6G0YXW0</accession>
<protein>
    <submittedName>
        <fullName evidence="1">Putative nuclease HARBI1</fullName>
    </submittedName>
</protein>
<evidence type="ECO:0000313" key="1">
    <source>
        <dbReference type="EMBL" id="KAF0762761.1"/>
    </source>
</evidence>
<dbReference type="Proteomes" id="UP000478052">
    <property type="component" value="Unassembled WGS sequence"/>
</dbReference>